<accession>A0A200J6A9</accession>
<protein>
    <recommendedName>
        <fullName evidence="9">MucBP domain-containing protein</fullName>
    </recommendedName>
</protein>
<dbReference type="Gene3D" id="3.10.20.320">
    <property type="entry name" value="Putative peptidoglycan bound protein (lpxtg motif)"/>
    <property type="match status" value="3"/>
</dbReference>
<evidence type="ECO:0000256" key="2">
    <source>
        <dbReference type="SAM" id="MobiDB-lite"/>
    </source>
</evidence>
<keyword evidence="3" id="KW-0472">Membrane</keyword>
<evidence type="ECO:0000313" key="8">
    <source>
        <dbReference type="Proteomes" id="UP000196151"/>
    </source>
</evidence>
<keyword evidence="3" id="KW-1133">Transmembrane helix</keyword>
<dbReference type="OrthoDB" id="2174091at2"/>
<dbReference type="InterPro" id="IPR032675">
    <property type="entry name" value="LRR_dom_sf"/>
</dbReference>
<dbReference type="EMBL" id="CP147246">
    <property type="protein sequence ID" value="WYJ94168.1"/>
    <property type="molecule type" value="Genomic_DNA"/>
</dbReference>
<dbReference type="Gene3D" id="2.60.40.3890">
    <property type="match status" value="1"/>
</dbReference>
<dbReference type="Gene3D" id="3.80.10.10">
    <property type="entry name" value="Ribonuclease Inhibitor"/>
    <property type="match status" value="1"/>
</dbReference>
<feature type="domain" description="MucBP" evidence="4">
    <location>
        <begin position="664"/>
        <end position="698"/>
    </location>
</feature>
<feature type="domain" description="Internalin K" evidence="5">
    <location>
        <begin position="318"/>
        <end position="429"/>
    </location>
</feature>
<feature type="domain" description="MucBP" evidence="4">
    <location>
        <begin position="439"/>
        <end position="500"/>
    </location>
</feature>
<proteinExistence type="predicted"/>
<keyword evidence="1" id="KW-0677">Repeat</keyword>
<gene>
    <name evidence="6" type="ORF">A5889_001407</name>
    <name evidence="7" type="ORF">A5889_001670</name>
</gene>
<dbReference type="SUPFAM" id="SSF52058">
    <property type="entry name" value="L domain-like"/>
    <property type="match status" value="1"/>
</dbReference>
<dbReference type="InterPro" id="IPR001611">
    <property type="entry name" value="Leu-rich_rpt"/>
</dbReference>
<keyword evidence="3" id="KW-0812">Transmembrane</keyword>
<feature type="transmembrane region" description="Helical" evidence="3">
    <location>
        <begin position="32"/>
        <end position="55"/>
    </location>
</feature>
<dbReference type="InterPro" id="IPR054360">
    <property type="entry name" value="InlK_D2"/>
</dbReference>
<reference evidence="7" key="3">
    <citation type="submission" date="2024-03" db="EMBL/GenBank/DDBJ databases">
        <title>The Genome Sequence of Enterococcus sp. DIV0238c.</title>
        <authorList>
            <consortium name="The Broad Institute Genomics Platform"/>
            <consortium name="The Broad Institute Microbial Omics Core"/>
            <consortium name="The Broad Institute Genomic Center for Infectious Diseases"/>
            <person name="Earl A."/>
            <person name="Manson A."/>
            <person name="Gilmore M."/>
            <person name="Schwartman J."/>
            <person name="Shea T."/>
            <person name="Abouelleil A."/>
            <person name="Cao P."/>
            <person name="Chapman S."/>
            <person name="Cusick C."/>
            <person name="Young S."/>
            <person name="Neafsey D."/>
            <person name="Nusbaum C."/>
            <person name="Birren B."/>
        </authorList>
    </citation>
    <scope>NUCLEOTIDE SEQUENCE</scope>
    <source>
        <strain evidence="7">9D6_DIV0238</strain>
    </source>
</reference>
<organism evidence="6">
    <name type="scientific">Candidatus Enterococcus dunnyi</name>
    <dbReference type="NCBI Taxonomy" id="1834192"/>
    <lineage>
        <taxon>Bacteria</taxon>
        <taxon>Bacillati</taxon>
        <taxon>Bacillota</taxon>
        <taxon>Bacilli</taxon>
        <taxon>Lactobacillales</taxon>
        <taxon>Enterococcaceae</taxon>
        <taxon>Enterococcus</taxon>
    </lineage>
</organism>
<reference evidence="6" key="1">
    <citation type="submission" date="2017-05" db="EMBL/GenBank/DDBJ databases">
        <title>The Genome Sequence of Enterococcus sp. 9D6_DIV0238.</title>
        <authorList>
            <consortium name="The Broad Institute Genomics Platform"/>
            <consortium name="The Broad Institute Genomic Center for Infectious Diseases"/>
            <person name="Earl A."/>
            <person name="Manson A."/>
            <person name="Schwartman J."/>
            <person name="Gilmore M."/>
            <person name="Abouelleil A."/>
            <person name="Cao P."/>
            <person name="Chapman S."/>
            <person name="Cusick C."/>
            <person name="Shea T."/>
            <person name="Young S."/>
            <person name="Neafsey D."/>
            <person name="Nusbaum C."/>
            <person name="Birren B."/>
        </authorList>
    </citation>
    <scope>NUCLEOTIDE SEQUENCE [LARGE SCALE GENOMIC DNA]</scope>
    <source>
        <strain evidence="6">9D6_DIV0238</strain>
    </source>
</reference>
<keyword evidence="8" id="KW-1185">Reference proteome</keyword>
<reference evidence="7" key="2">
    <citation type="submission" date="2017-05" db="EMBL/GenBank/DDBJ databases">
        <authorList>
            <consortium name="The Broad Institute Genomics Platform"/>
            <consortium name="The Broad Institute Genomic Center for Infectious Diseases"/>
            <person name="Earl A."/>
            <person name="Manson A."/>
            <person name="Schwartman J."/>
            <person name="Gilmore M."/>
            <person name="Abouelleil A."/>
            <person name="Cao P."/>
            <person name="Chapman S."/>
            <person name="Cusick C."/>
            <person name="Shea T."/>
            <person name="Young S."/>
            <person name="Neafsey D."/>
            <person name="Nusbaum C."/>
            <person name="Birren B."/>
        </authorList>
    </citation>
    <scope>NUCLEOTIDE SEQUENCE</scope>
    <source>
        <strain evidence="7">9D6_DIV0238</strain>
    </source>
</reference>
<feature type="compositionally biased region" description="Basic and acidic residues" evidence="2">
    <location>
        <begin position="640"/>
        <end position="659"/>
    </location>
</feature>
<evidence type="ECO:0000313" key="6">
    <source>
        <dbReference type="EMBL" id="OUZ32698.1"/>
    </source>
</evidence>
<dbReference type="Pfam" id="PF22122">
    <property type="entry name" value="InlK_D2"/>
    <property type="match status" value="1"/>
</dbReference>
<dbReference type="AlphaFoldDB" id="A0A200J6A9"/>
<evidence type="ECO:0000313" key="7">
    <source>
        <dbReference type="EMBL" id="WYJ94168.1"/>
    </source>
</evidence>
<sequence>MLFIKKCIILMDFFYKRYFYQFKKIFQTNISFLMFEILSITYFFIFHNILFYYLYRGALLLNTFKRAILPSALCLSLYLLNNSATEVIAVDSAIENREQATDNSPKADSLLQTITQSAPLTQELIPDPSLKEFILATLGKPAGSTLTQQELATLVSLYIPADISAQINSLSGLEYAVNLADFFLGSSNVVDFSPLEQLSSLKFVDLSGKNLTSANFPDLKKSSGIIRISASSAQLTNEVFPKLTQFAQLERLYLDSNMGITTIEPLKVLPKLRSISIQFCGVTDFTVINDFPALNDLAAFGQNIGRMDPVMTLTRSELVYTPEEETIFIPFSLMPSRLKNFDGYLPPFSLSTSASEMILKLNDIQLPSNRLQVTENGITVLNVQKDEYNNLATMYYNARINNPVGSYATPANFNFYSISSGTYLQTFSIIDDPILRGLVTINFHDQKGAELADPVVLSGNVGEPFTAQPKELTDWILFSSPETTEGTFTQAAQEMTFVYEKASGADVTVLYTDEDEQPIAPSETLSGKIGASYQTQSKQIDHYQLIQQIGPTEGTFTKQAQTIRYIYKKNELPNMPDSNNADVPTAADPTQTSIANELIDLITSPVVVSGSTSPHIENTNERTVDSQNLSSLPDTLASFREPKSVPSKKSERKTNKSRDGVGSVTVKFVDENGNEIAKPNTLTGKIGETYKVTAKKIHHSK</sequence>
<dbReference type="Pfam" id="PF06458">
    <property type="entry name" value="MucBP"/>
    <property type="match status" value="3"/>
</dbReference>
<name>A0A200J6A9_9ENTE</name>
<evidence type="ECO:0000259" key="4">
    <source>
        <dbReference type="Pfam" id="PF06458"/>
    </source>
</evidence>
<dbReference type="Proteomes" id="UP000196151">
    <property type="component" value="Chromosome"/>
</dbReference>
<evidence type="ECO:0000256" key="1">
    <source>
        <dbReference type="ARBA" id="ARBA00022737"/>
    </source>
</evidence>
<dbReference type="InterPro" id="IPR009459">
    <property type="entry name" value="MucBP_dom"/>
</dbReference>
<evidence type="ECO:0000256" key="3">
    <source>
        <dbReference type="SAM" id="Phobius"/>
    </source>
</evidence>
<feature type="region of interest" description="Disordered" evidence="2">
    <location>
        <begin position="610"/>
        <end position="659"/>
    </location>
</feature>
<dbReference type="PROSITE" id="PS51450">
    <property type="entry name" value="LRR"/>
    <property type="match status" value="1"/>
</dbReference>
<feature type="domain" description="MucBP" evidence="4">
    <location>
        <begin position="506"/>
        <end position="568"/>
    </location>
</feature>
<dbReference type="EMBL" id="NIBQ01000002">
    <property type="protein sequence ID" value="OUZ32698.1"/>
    <property type="molecule type" value="Genomic_DNA"/>
</dbReference>
<evidence type="ECO:0000259" key="5">
    <source>
        <dbReference type="Pfam" id="PF22122"/>
    </source>
</evidence>
<evidence type="ECO:0008006" key="9">
    <source>
        <dbReference type="Google" id="ProtNLM"/>
    </source>
</evidence>